<keyword evidence="4" id="KW-1133">Transmembrane helix</keyword>
<feature type="compositionally biased region" description="Polar residues" evidence="3">
    <location>
        <begin position="1035"/>
        <end position="1046"/>
    </location>
</feature>
<dbReference type="SUPFAM" id="SSF49265">
    <property type="entry name" value="Fibronectin type III"/>
    <property type="match status" value="1"/>
</dbReference>
<evidence type="ECO:0000259" key="7">
    <source>
        <dbReference type="PROSITE" id="PS50853"/>
    </source>
</evidence>
<keyword evidence="4" id="KW-0472">Membrane</keyword>
<keyword evidence="5" id="KW-0732">Signal</keyword>
<evidence type="ECO:0000256" key="1">
    <source>
        <dbReference type="ARBA" id="ARBA00022737"/>
    </source>
</evidence>
<dbReference type="InterPro" id="IPR003598">
    <property type="entry name" value="Ig_sub2"/>
</dbReference>
<dbReference type="InterPro" id="IPR013783">
    <property type="entry name" value="Ig-like_fold"/>
</dbReference>
<dbReference type="EMBL" id="CAJNRF010000070">
    <property type="protein sequence ID" value="CAF1935053.1"/>
    <property type="molecule type" value="Genomic_DNA"/>
</dbReference>
<dbReference type="SMART" id="SM00409">
    <property type="entry name" value="IG"/>
    <property type="match status" value="5"/>
</dbReference>
<dbReference type="InterPro" id="IPR003599">
    <property type="entry name" value="Ig_sub"/>
</dbReference>
<dbReference type="Pfam" id="PF00041">
    <property type="entry name" value="fn3"/>
    <property type="match status" value="1"/>
</dbReference>
<comment type="caution">
    <text evidence="8">The sequence shown here is derived from an EMBL/GenBank/DDBJ whole genome shotgun (WGS) entry which is preliminary data.</text>
</comment>
<proteinExistence type="predicted"/>
<dbReference type="PANTHER" id="PTHR44170">
    <property type="entry name" value="PROTEIN SIDEKICK"/>
    <property type="match status" value="1"/>
</dbReference>
<evidence type="ECO:0000313" key="8">
    <source>
        <dbReference type="EMBL" id="CAF1935053.1"/>
    </source>
</evidence>
<dbReference type="InterPro" id="IPR013098">
    <property type="entry name" value="Ig_I-set"/>
</dbReference>
<protein>
    <submittedName>
        <fullName evidence="8">Uncharacterized protein</fullName>
    </submittedName>
</protein>
<feature type="domain" description="Ig-like" evidence="6">
    <location>
        <begin position="112"/>
        <end position="209"/>
    </location>
</feature>
<dbReference type="AlphaFoldDB" id="A0A816LC70"/>
<keyword evidence="4" id="KW-0812">Transmembrane</keyword>
<keyword evidence="1" id="KW-0677">Repeat</keyword>
<dbReference type="Pfam" id="PF07679">
    <property type="entry name" value="I-set"/>
    <property type="match status" value="1"/>
</dbReference>
<dbReference type="SMART" id="SM00408">
    <property type="entry name" value="IGc2"/>
    <property type="match status" value="4"/>
</dbReference>
<feature type="chain" id="PRO_5032318348" evidence="5">
    <location>
        <begin position="19"/>
        <end position="1169"/>
    </location>
</feature>
<feature type="region of interest" description="Disordered" evidence="3">
    <location>
        <begin position="1091"/>
        <end position="1117"/>
    </location>
</feature>
<evidence type="ECO:0000256" key="5">
    <source>
        <dbReference type="SAM" id="SignalP"/>
    </source>
</evidence>
<dbReference type="CDD" id="cd00063">
    <property type="entry name" value="FN3"/>
    <property type="match status" value="1"/>
</dbReference>
<dbReference type="InterPro" id="IPR007110">
    <property type="entry name" value="Ig-like_dom"/>
</dbReference>
<feature type="signal peptide" evidence="5">
    <location>
        <begin position="1"/>
        <end position="18"/>
    </location>
</feature>
<dbReference type="PROSITE" id="PS50835">
    <property type="entry name" value="IG_LIKE"/>
    <property type="match status" value="5"/>
</dbReference>
<feature type="domain" description="Fibronectin type-III" evidence="7">
    <location>
        <begin position="651"/>
        <end position="748"/>
    </location>
</feature>
<keyword evidence="2" id="KW-1015">Disulfide bond</keyword>
<dbReference type="PANTHER" id="PTHR44170:SF6">
    <property type="entry name" value="CONTACTIN"/>
    <property type="match status" value="1"/>
</dbReference>
<feature type="compositionally biased region" description="Low complexity" evidence="3">
    <location>
        <begin position="1099"/>
        <end position="1117"/>
    </location>
</feature>
<organism evidence="8 9">
    <name type="scientific">Rotaria magnacalcarata</name>
    <dbReference type="NCBI Taxonomy" id="392030"/>
    <lineage>
        <taxon>Eukaryota</taxon>
        <taxon>Metazoa</taxon>
        <taxon>Spiralia</taxon>
        <taxon>Gnathifera</taxon>
        <taxon>Rotifera</taxon>
        <taxon>Eurotatoria</taxon>
        <taxon>Bdelloidea</taxon>
        <taxon>Philodinida</taxon>
        <taxon>Philodinidae</taxon>
        <taxon>Rotaria</taxon>
    </lineage>
</organism>
<dbReference type="Proteomes" id="UP000663856">
    <property type="component" value="Unassembled WGS sequence"/>
</dbReference>
<feature type="domain" description="Ig-like" evidence="6">
    <location>
        <begin position="20"/>
        <end position="110"/>
    </location>
</feature>
<accession>A0A816LC70</accession>
<evidence type="ECO:0000259" key="6">
    <source>
        <dbReference type="PROSITE" id="PS50835"/>
    </source>
</evidence>
<gene>
    <name evidence="8" type="ORF">WKI299_LOCUS1311</name>
</gene>
<name>A0A816LC70_9BILA</name>
<reference evidence="8" key="1">
    <citation type="submission" date="2021-02" db="EMBL/GenBank/DDBJ databases">
        <authorList>
            <person name="Nowell W R."/>
        </authorList>
    </citation>
    <scope>NUCLEOTIDE SEQUENCE</scope>
</reference>
<evidence type="ECO:0000313" key="9">
    <source>
        <dbReference type="Proteomes" id="UP000663856"/>
    </source>
</evidence>
<dbReference type="InterPro" id="IPR036179">
    <property type="entry name" value="Ig-like_dom_sf"/>
</dbReference>
<dbReference type="GO" id="GO:0098609">
    <property type="term" value="P:cell-cell adhesion"/>
    <property type="evidence" value="ECO:0007669"/>
    <property type="project" value="TreeGrafter"/>
</dbReference>
<feature type="domain" description="Ig-like" evidence="6">
    <location>
        <begin position="316"/>
        <end position="397"/>
    </location>
</feature>
<feature type="domain" description="Fibronectin type-III" evidence="7">
    <location>
        <begin position="544"/>
        <end position="642"/>
    </location>
</feature>
<dbReference type="SMART" id="SM00060">
    <property type="entry name" value="FN3"/>
    <property type="match status" value="2"/>
</dbReference>
<feature type="region of interest" description="Disordered" evidence="3">
    <location>
        <begin position="1026"/>
        <end position="1046"/>
    </location>
</feature>
<dbReference type="InterPro" id="IPR003961">
    <property type="entry name" value="FN3_dom"/>
</dbReference>
<evidence type="ECO:0000256" key="3">
    <source>
        <dbReference type="SAM" id="MobiDB-lite"/>
    </source>
</evidence>
<evidence type="ECO:0000256" key="4">
    <source>
        <dbReference type="SAM" id="Phobius"/>
    </source>
</evidence>
<dbReference type="SUPFAM" id="SSF48726">
    <property type="entry name" value="Immunoglobulin"/>
    <property type="match status" value="4"/>
</dbReference>
<dbReference type="Pfam" id="PF13927">
    <property type="entry name" value="Ig_3"/>
    <property type="match status" value="3"/>
</dbReference>
<dbReference type="PROSITE" id="PS50853">
    <property type="entry name" value="FN3"/>
    <property type="match status" value="2"/>
</dbReference>
<feature type="domain" description="Ig-like" evidence="6">
    <location>
        <begin position="430"/>
        <end position="525"/>
    </location>
</feature>
<dbReference type="Gene3D" id="2.60.40.10">
    <property type="entry name" value="Immunoglobulins"/>
    <property type="match status" value="6"/>
</dbReference>
<feature type="domain" description="Ig-like" evidence="6">
    <location>
        <begin position="224"/>
        <end position="305"/>
    </location>
</feature>
<evidence type="ECO:0000256" key="2">
    <source>
        <dbReference type="ARBA" id="ARBA00023157"/>
    </source>
</evidence>
<sequence length="1169" mass="130830">MKFIYIIVLIFYSNTIIALPQVRVHPQSAVIPSSSEARVLCESSDTPFISVAYWTHVGQRIELNPSIIEMHDNELRIFQFGDTAYTQPGAYACVVSTRYGLLESEPAMLSLPTLDPFKTLFNENNILNLTEDNIAVISCELPNGNPRPIPIFTLNNNPLDIESKSNRYKILPSGNLHIIDIKKNDAGKYQCSAKNPLTGQMVNNSQTTTLQIFNKPTDNQDRLPLTTVYKPPVASRVLVGHNFSIECVIAGWPKPIVEWEKYGDILPEKRTEVLHGTLYLYDIHLDDRGTYICRASSSNGQSDIAYTALLEVLEPPKLVQRPDSVIRINRGESVSIKCTFRGRPEPVISWLYNGEEITINGSPVTGGILSLNQPKEGIYQCIGRNPYGITQASTVLIFPNHIKSEGTKTKLKVLFHRFYSFLHFLEKIEPEISNTKSLIVIGPNNITVYEGETIQLHCLTQTSSTVQWLHNNEMINLNLMRRYEMLPSGGLRIVSAQKSDSGLYECVASKIGFGTSTAKCYVHIQGLGLNVPDKTHVLSLSTRGELKLEIIDINQFDKDAIELFWKHNELIGIHTQIQYRLNSAKTTWITDKQIYNNSITHGIISNLDSGQTYRFRLIAFDLNGKQIMSSLSKRFTLKLLNQNQNQNQLPTPQIVDGWITADGKIGLKWKINESNSDTVNGFIIYYRSMSSDDNYTTITVPNLVFPTIDTYTISSIELNDKYEIRVAAYSNRGLSSMSNAIEMAIPSFSTQRRADIQQKTSFKNLDDILENISKVQNPTRIIHDLATPELPSTSGHKSSDILYLTIGIIAGILLILSIILIVMCILRILQRRKYIAHVKSVNGSEYYCDGLHKSLNPDYATTPCLQHGVVAVDGKLIPFAYPTNSKQALRWNGQNALPHSSTAITSSDNGTIRLNTNPMNRLDNENINDTQENFYHTLTPFNSHGQYEEHTCSHNQPTMFGYASERSNVSTCPIHHHMINYPSDTFPLKTSLNRKDSGKNKKGHGIVISSQVNGIQFHHLHHHATCQRHQKSKRITTPTVAENDQQTDLCDRSFSSSSAGGGNCTAGHYCTHSSNDSTRPLITSIPHQQINDNNENFKHSAPSSTNSSSHSSSGISSTIESPYNHWKYLTPLSITTSDNNHSISDNKILSSSINEQSVTTKKNEPISIS</sequence>
<dbReference type="InterPro" id="IPR036116">
    <property type="entry name" value="FN3_sf"/>
</dbReference>
<feature type="transmembrane region" description="Helical" evidence="4">
    <location>
        <begin position="801"/>
        <end position="829"/>
    </location>
</feature>